<keyword evidence="1" id="KW-0472">Membrane</keyword>
<keyword evidence="1" id="KW-1133">Transmembrane helix</keyword>
<protein>
    <submittedName>
        <fullName evidence="2">Uncharacterized protein</fullName>
    </submittedName>
</protein>
<dbReference type="AlphaFoldDB" id="A0A9X8QWQ0"/>
<feature type="transmembrane region" description="Helical" evidence="1">
    <location>
        <begin position="16"/>
        <end position="41"/>
    </location>
</feature>
<dbReference type="EMBL" id="FRBK01000013">
    <property type="protein sequence ID" value="SHM69924.1"/>
    <property type="molecule type" value="Genomic_DNA"/>
</dbReference>
<organism evidence="2 3">
    <name type="scientific">Streptomyces yunnanensis</name>
    <dbReference type="NCBI Taxonomy" id="156453"/>
    <lineage>
        <taxon>Bacteria</taxon>
        <taxon>Bacillati</taxon>
        <taxon>Actinomycetota</taxon>
        <taxon>Actinomycetes</taxon>
        <taxon>Kitasatosporales</taxon>
        <taxon>Streptomycetaceae</taxon>
        <taxon>Streptomyces</taxon>
    </lineage>
</organism>
<keyword evidence="1" id="KW-0812">Transmembrane</keyword>
<reference evidence="3" key="1">
    <citation type="submission" date="2016-11" db="EMBL/GenBank/DDBJ databases">
        <authorList>
            <person name="Jaros S."/>
            <person name="Januszkiewicz K."/>
            <person name="Wedrychowicz H."/>
        </authorList>
    </citation>
    <scope>NUCLEOTIDE SEQUENCE [LARGE SCALE GENOMIC DNA]</scope>
    <source>
        <strain evidence="3">CGMCC 4.3555</strain>
    </source>
</reference>
<dbReference type="Proteomes" id="UP000184388">
    <property type="component" value="Unassembled WGS sequence"/>
</dbReference>
<dbReference type="RefSeq" id="WP_167390799.1">
    <property type="nucleotide sequence ID" value="NZ_FRBK01000013.1"/>
</dbReference>
<comment type="caution">
    <text evidence="2">The sequence shown here is derived from an EMBL/GenBank/DDBJ whole genome shotgun (WGS) entry which is preliminary data.</text>
</comment>
<name>A0A9X8QWQ0_9ACTN</name>
<accession>A0A9X8QWQ0</accession>
<evidence type="ECO:0000313" key="3">
    <source>
        <dbReference type="Proteomes" id="UP000184388"/>
    </source>
</evidence>
<sequence>MACCPRIDFGAYVVGYYQLLFTFPVALVAMIGTGAAGAAWVRHRTCLPLNATG</sequence>
<evidence type="ECO:0000256" key="1">
    <source>
        <dbReference type="SAM" id="Phobius"/>
    </source>
</evidence>
<evidence type="ECO:0000313" key="2">
    <source>
        <dbReference type="EMBL" id="SHM69924.1"/>
    </source>
</evidence>
<proteinExistence type="predicted"/>
<gene>
    <name evidence="2" type="ORF">SAMN05216268_113112</name>
</gene>